<dbReference type="InterPro" id="IPR002347">
    <property type="entry name" value="SDR_fam"/>
</dbReference>
<dbReference type="PRINTS" id="PR00080">
    <property type="entry name" value="SDRFAMILY"/>
</dbReference>
<dbReference type="PANTHER" id="PTHR43391">
    <property type="entry name" value="RETINOL DEHYDROGENASE-RELATED"/>
    <property type="match status" value="1"/>
</dbReference>
<dbReference type="Proteomes" id="UP000241890">
    <property type="component" value="Unassembled WGS sequence"/>
</dbReference>
<reference evidence="4 5" key="1">
    <citation type="submission" date="2017-12" db="EMBL/GenBank/DDBJ databases">
        <title>Sequencing, de novo assembly and annotation of complete genome of a new Thraustochytrid species, strain FCC1311.</title>
        <authorList>
            <person name="Sedici K."/>
            <person name="Godart F."/>
            <person name="Aiese Cigliano R."/>
            <person name="Sanseverino W."/>
            <person name="Barakat M."/>
            <person name="Ortet P."/>
            <person name="Marechal E."/>
            <person name="Cagnac O."/>
            <person name="Amato A."/>
        </authorList>
    </citation>
    <scope>NUCLEOTIDE SEQUENCE [LARGE SCALE GENOMIC DNA]</scope>
</reference>
<dbReference type="InterPro" id="IPR036291">
    <property type="entry name" value="NAD(P)-bd_dom_sf"/>
</dbReference>
<keyword evidence="2" id="KW-0560">Oxidoreductase</keyword>
<dbReference type="Pfam" id="PF00106">
    <property type="entry name" value="adh_short"/>
    <property type="match status" value="1"/>
</dbReference>
<evidence type="ECO:0000313" key="4">
    <source>
        <dbReference type="EMBL" id="GBG35160.1"/>
    </source>
</evidence>
<comment type="caution">
    <text evidence="4">The sequence shown here is derived from an EMBL/GenBank/DDBJ whole genome shotgun (WGS) entry which is preliminary data.</text>
</comment>
<name>A0A2R5GWF2_9STRA</name>
<proteinExistence type="inferred from homology"/>
<evidence type="ECO:0000256" key="1">
    <source>
        <dbReference type="ARBA" id="ARBA00006484"/>
    </source>
</evidence>
<dbReference type="CDD" id="cd05233">
    <property type="entry name" value="SDR_c"/>
    <property type="match status" value="1"/>
</dbReference>
<dbReference type="PRINTS" id="PR00081">
    <property type="entry name" value="GDHRDH"/>
</dbReference>
<evidence type="ECO:0000313" key="5">
    <source>
        <dbReference type="Proteomes" id="UP000241890"/>
    </source>
</evidence>
<dbReference type="AlphaFoldDB" id="A0A2R5GWF2"/>
<dbReference type="SUPFAM" id="SSF51735">
    <property type="entry name" value="NAD(P)-binding Rossmann-fold domains"/>
    <property type="match status" value="1"/>
</dbReference>
<organism evidence="4 5">
    <name type="scientific">Hondaea fermentalgiana</name>
    <dbReference type="NCBI Taxonomy" id="2315210"/>
    <lineage>
        <taxon>Eukaryota</taxon>
        <taxon>Sar</taxon>
        <taxon>Stramenopiles</taxon>
        <taxon>Bigyra</taxon>
        <taxon>Labyrinthulomycetes</taxon>
        <taxon>Thraustochytrida</taxon>
        <taxon>Thraustochytriidae</taxon>
        <taxon>Hondaea</taxon>
    </lineage>
</organism>
<sequence length="316" mass="35422">MRGDYSNHVIAITGAAQGMGREMALLLARSGCAGLALADFNEKALEQTRQDIGDKCPVSTHVVDVRSVEDLERFRDETLEKHKRCSVLVNNAGIAALGFFEDQTKEYYDRTIKINFDGVVDCTRVFLPLLKREKSAHLINISSMYGYFATDNNSNYHASKFAVRGFTEALATECTIRCPQVKVHCVHPGYVRSQLMENADLTQITREDALDMFKRIGLTNSDQAAKMILEGAMRNQFRIRVGPDAYLLDFLPRLLPGTYLVNPRFRKFCFSYVMLNSYAAARIRDTIGLSDASCVFLVLLAQAIAARAVLRRLLGK</sequence>
<keyword evidence="5" id="KW-1185">Reference proteome</keyword>
<evidence type="ECO:0000256" key="2">
    <source>
        <dbReference type="ARBA" id="ARBA00023002"/>
    </source>
</evidence>
<dbReference type="EMBL" id="BEYU01000363">
    <property type="protein sequence ID" value="GBG35160.1"/>
    <property type="molecule type" value="Genomic_DNA"/>
</dbReference>
<dbReference type="OrthoDB" id="37659at2759"/>
<comment type="similarity">
    <text evidence="1 3">Belongs to the short-chain dehydrogenases/reductases (SDR) family.</text>
</comment>
<dbReference type="PANTHER" id="PTHR43391:SF82">
    <property type="entry name" value="OXIDOREDUCTASE SADH-RELATED"/>
    <property type="match status" value="1"/>
</dbReference>
<dbReference type="InParanoid" id="A0A2R5GWF2"/>
<accession>A0A2R5GWF2</accession>
<protein>
    <submittedName>
        <fullName evidence="4">Dehydrogenase/reductase SDR family protein 7-like</fullName>
    </submittedName>
</protein>
<dbReference type="GO" id="GO:0016491">
    <property type="term" value="F:oxidoreductase activity"/>
    <property type="evidence" value="ECO:0007669"/>
    <property type="project" value="UniProtKB-KW"/>
</dbReference>
<dbReference type="Gene3D" id="3.40.50.720">
    <property type="entry name" value="NAD(P)-binding Rossmann-like Domain"/>
    <property type="match status" value="1"/>
</dbReference>
<evidence type="ECO:0000256" key="3">
    <source>
        <dbReference type="RuleBase" id="RU000363"/>
    </source>
</evidence>
<gene>
    <name evidence="4" type="ORF">FCC1311_113832</name>
</gene>